<keyword evidence="1" id="KW-0732">Signal</keyword>
<dbReference type="Proteomes" id="UP000244369">
    <property type="component" value="Chromosome"/>
</dbReference>
<dbReference type="EMBL" id="CP027805">
    <property type="protein sequence ID" value="AWD63020.1"/>
    <property type="molecule type" value="Genomic_DNA"/>
</dbReference>
<evidence type="ECO:0000313" key="3">
    <source>
        <dbReference type="Proteomes" id="UP000244369"/>
    </source>
</evidence>
<protein>
    <submittedName>
        <fullName evidence="2">Uncharacterized protein</fullName>
    </submittedName>
</protein>
<evidence type="ECO:0000313" key="2">
    <source>
        <dbReference type="EMBL" id="AWD63020.1"/>
    </source>
</evidence>
<name>A0A2S1EST6_LIMRT</name>
<sequence length="69" mass="7638">MSIKLLKHPFIRLTALASLSTLMVGSSSNLLTTPVIEAAQVSTKQIKLNEKAAVKKFHQKYAQTKIEEI</sequence>
<accession>A0A2S1EST6</accession>
<evidence type="ECO:0000256" key="1">
    <source>
        <dbReference type="SAM" id="SignalP"/>
    </source>
</evidence>
<reference evidence="2 3" key="1">
    <citation type="submission" date="2018-03" db="EMBL/GenBank/DDBJ databases">
        <title>Complete Genome Sequence of the Chinese traditional Highland Barley wine Isolate Lactobacillus reuteri WHH1689.</title>
        <authorList>
            <person name="Chen S."/>
            <person name="Chen L."/>
            <person name="Chen L."/>
            <person name="Li Y."/>
        </authorList>
    </citation>
    <scope>NUCLEOTIDE SEQUENCE [LARGE SCALE GENOMIC DNA]</scope>
    <source>
        <strain evidence="2 3">WHH1689</strain>
    </source>
</reference>
<proteinExistence type="predicted"/>
<organism evidence="2 3">
    <name type="scientific">Limosilactobacillus reuteri</name>
    <name type="common">Lactobacillus reuteri</name>
    <dbReference type="NCBI Taxonomy" id="1598"/>
    <lineage>
        <taxon>Bacteria</taxon>
        <taxon>Bacillati</taxon>
        <taxon>Bacillota</taxon>
        <taxon>Bacilli</taxon>
        <taxon>Lactobacillales</taxon>
        <taxon>Lactobacillaceae</taxon>
        <taxon>Limosilactobacillus</taxon>
    </lineage>
</organism>
<feature type="chain" id="PRO_5039068338" evidence="1">
    <location>
        <begin position="18"/>
        <end position="69"/>
    </location>
</feature>
<dbReference type="AlphaFoldDB" id="A0A2S1EST6"/>
<gene>
    <name evidence="2" type="ORF">LWHH1689_1733</name>
</gene>
<feature type="signal peptide" evidence="1">
    <location>
        <begin position="1"/>
        <end position="17"/>
    </location>
</feature>